<gene>
    <name evidence="1" type="ORF">CWO92_20550</name>
</gene>
<reference evidence="1 2" key="1">
    <citation type="submission" date="2017-11" db="EMBL/GenBank/DDBJ databases">
        <title>Bacillus camelliae sp. nov., isolated from pu'er tea.</title>
        <authorList>
            <person name="Niu L."/>
        </authorList>
    </citation>
    <scope>NUCLEOTIDE SEQUENCE [LARGE SCALE GENOMIC DNA]</scope>
    <source>
        <strain evidence="1 2">7578-1</strain>
    </source>
</reference>
<name>A0A2N3LEN2_9BACI</name>
<comment type="caution">
    <text evidence="1">The sequence shown here is derived from an EMBL/GenBank/DDBJ whole genome shotgun (WGS) entry which is preliminary data.</text>
</comment>
<dbReference type="AlphaFoldDB" id="A0A2N3LEN2"/>
<organism evidence="1 2">
    <name type="scientific">Heyndrickxia camelliae</name>
    <dbReference type="NCBI Taxonomy" id="1707093"/>
    <lineage>
        <taxon>Bacteria</taxon>
        <taxon>Bacillati</taxon>
        <taxon>Bacillota</taxon>
        <taxon>Bacilli</taxon>
        <taxon>Bacillales</taxon>
        <taxon>Bacillaceae</taxon>
        <taxon>Heyndrickxia</taxon>
    </lineage>
</organism>
<dbReference type="Proteomes" id="UP000233440">
    <property type="component" value="Unassembled WGS sequence"/>
</dbReference>
<feature type="non-terminal residue" evidence="1">
    <location>
        <position position="1"/>
    </location>
</feature>
<accession>A0A2N3LEN2</accession>
<protein>
    <submittedName>
        <fullName evidence="1">Uncharacterized protein</fullName>
    </submittedName>
</protein>
<dbReference type="EMBL" id="PIQO01000022">
    <property type="protein sequence ID" value="PKR83080.1"/>
    <property type="molecule type" value="Genomic_DNA"/>
</dbReference>
<evidence type="ECO:0000313" key="1">
    <source>
        <dbReference type="EMBL" id="PKR83080.1"/>
    </source>
</evidence>
<evidence type="ECO:0000313" key="2">
    <source>
        <dbReference type="Proteomes" id="UP000233440"/>
    </source>
</evidence>
<keyword evidence="2" id="KW-1185">Reference proteome</keyword>
<proteinExistence type="predicted"/>
<sequence>KVTDFDLWLFFMEILDLKSLGYTLNSWISYYFRESKVKNVKLCQGIARLGKRLTKCTRCFAQ</sequence>